<dbReference type="InterPro" id="IPR036265">
    <property type="entry name" value="HIT-like_sf"/>
</dbReference>
<dbReference type="Proteomes" id="UP000515908">
    <property type="component" value="Chromosome 02"/>
</dbReference>
<sequence length="377" mass="42933">MKGAGANYFLGGIKKSAYRCVNRPPCGKQTALFDGTITDYINASGNGGKSKTMLLNNVKVCPKCAKPNGYTLCMCNQCRTDISDVPLTTSPNLFSAFLLGIARTEKFDLKLSFRAESEEVLVFDDPLALSPLHFCAIPAKHFIPDWRYLTLFPESGLQLCKLLENSCLAAAQESFFADKVWNKVVLNDAHVSPNDFLTGFNFPPSQNQLHIQFMLPVLMPHQYMLFLRGIHFTHQRFFPLGFVVESLTKLCEKKVKVPAEHLNLPIDAFIVKLRELSGVDYDTYHSNFMQNADRLYSKYAFWPKEKFTYEYTLTKEEQLERKHLESGQCETTDEKAVFEAEKRVLQNYGKGEPSPLTYYSFPKAIDKMDFSYMESVV</sequence>
<protein>
    <submittedName>
        <fullName evidence="1">Scavenger mRNA decapping enzyme C-term binding, putative</fullName>
    </submittedName>
</protein>
<dbReference type="EMBL" id="LR877146">
    <property type="protein sequence ID" value="CAD2213474.1"/>
    <property type="molecule type" value="Genomic_DNA"/>
</dbReference>
<dbReference type="VEuPathDB" id="TriTrypDB:ADEAN_000091500"/>
<accession>A0A7G2C2K2</accession>
<evidence type="ECO:0000313" key="1">
    <source>
        <dbReference type="EMBL" id="CAD2213474.1"/>
    </source>
</evidence>
<evidence type="ECO:0000313" key="2">
    <source>
        <dbReference type="Proteomes" id="UP000515908"/>
    </source>
</evidence>
<name>A0A7G2C2K2_9TRYP</name>
<dbReference type="OrthoDB" id="276295at2759"/>
<gene>
    <name evidence="1" type="ORF">ADEAN_000091500</name>
</gene>
<reference evidence="1 2" key="1">
    <citation type="submission" date="2020-08" db="EMBL/GenBank/DDBJ databases">
        <authorList>
            <person name="Newling K."/>
            <person name="Davey J."/>
            <person name="Forrester S."/>
        </authorList>
    </citation>
    <scope>NUCLEOTIDE SEQUENCE [LARGE SCALE GENOMIC DNA]</scope>
    <source>
        <strain evidence="2">Crithidia deanei Carvalho (ATCC PRA-265)</strain>
    </source>
</reference>
<dbReference type="Gene3D" id="3.30.428.10">
    <property type="entry name" value="HIT-like"/>
    <property type="match status" value="1"/>
</dbReference>
<keyword evidence="2" id="KW-1185">Reference proteome</keyword>
<organism evidence="1 2">
    <name type="scientific">Angomonas deanei</name>
    <dbReference type="NCBI Taxonomy" id="59799"/>
    <lineage>
        <taxon>Eukaryota</taxon>
        <taxon>Discoba</taxon>
        <taxon>Euglenozoa</taxon>
        <taxon>Kinetoplastea</taxon>
        <taxon>Metakinetoplastina</taxon>
        <taxon>Trypanosomatida</taxon>
        <taxon>Trypanosomatidae</taxon>
        <taxon>Strigomonadinae</taxon>
        <taxon>Angomonas</taxon>
    </lineage>
</organism>
<proteinExistence type="predicted"/>
<dbReference type="AlphaFoldDB" id="A0A7G2C2K2"/>